<dbReference type="GeneID" id="91991605"/>
<feature type="domain" description="Cation efflux protein transmembrane" evidence="7">
    <location>
        <begin position="108"/>
        <end position="295"/>
    </location>
</feature>
<comment type="subcellular location">
    <subcellularLocation>
        <location evidence="1">Membrane</location>
        <topology evidence="1">Multi-pass membrane protein</topology>
    </subcellularLocation>
</comment>
<dbReference type="RefSeq" id="XP_066612699.1">
    <property type="nucleotide sequence ID" value="XM_066759212.1"/>
</dbReference>
<feature type="transmembrane region" description="Helical" evidence="6">
    <location>
        <begin position="104"/>
        <end position="125"/>
    </location>
</feature>
<evidence type="ECO:0000256" key="6">
    <source>
        <dbReference type="SAM" id="Phobius"/>
    </source>
</evidence>
<dbReference type="InterPro" id="IPR050291">
    <property type="entry name" value="CDF_Transporter"/>
</dbReference>
<evidence type="ECO:0008006" key="11">
    <source>
        <dbReference type="Google" id="ProtNLM"/>
    </source>
</evidence>
<dbReference type="EMBL" id="ATAM02000008">
    <property type="protein sequence ID" value="KAL0245615.1"/>
    <property type="molecule type" value="Genomic_DNA"/>
</dbReference>
<reference evidence="9 10" key="2">
    <citation type="submission" date="2024-01" db="EMBL/GenBank/DDBJ databases">
        <title>Comparative genomics of Cryptococcus and Kwoniella reveals pathogenesis evolution and contrasting modes of karyotype evolution via chromosome fusion or intercentromeric recombination.</title>
        <authorList>
            <person name="Coelho M.A."/>
            <person name="David-Palma M."/>
            <person name="Shea T."/>
            <person name="Bowers K."/>
            <person name="Mcginley-Smith S."/>
            <person name="Mohammad A.W."/>
            <person name="Gnirke A."/>
            <person name="Yurkov A.M."/>
            <person name="Nowrousian M."/>
            <person name="Sun S."/>
            <person name="Cuomo C.A."/>
            <person name="Heitman J."/>
        </authorList>
    </citation>
    <scope>NUCLEOTIDE SEQUENCE [LARGE SCALE GENOMIC DNA]</scope>
    <source>
        <strain evidence="9 10">IND107</strain>
    </source>
</reference>
<evidence type="ECO:0000256" key="1">
    <source>
        <dbReference type="ARBA" id="ARBA00004141"/>
    </source>
</evidence>
<dbReference type="Gene3D" id="1.20.1510.10">
    <property type="entry name" value="Cation efflux protein transmembrane domain"/>
    <property type="match status" value="1"/>
</dbReference>
<dbReference type="PANTHER" id="PTHR43840">
    <property type="entry name" value="MITOCHONDRIAL METAL TRANSPORTER 1-RELATED"/>
    <property type="match status" value="1"/>
</dbReference>
<dbReference type="NCBIfam" id="TIGR01297">
    <property type="entry name" value="CDF"/>
    <property type="match status" value="1"/>
</dbReference>
<keyword evidence="10" id="KW-1185">Reference proteome</keyword>
<keyword evidence="2" id="KW-0813">Transport</keyword>
<feature type="domain" description="Cation efflux protein cytoplasmic" evidence="8">
    <location>
        <begin position="314"/>
        <end position="379"/>
    </location>
</feature>
<feature type="transmembrane region" description="Helical" evidence="6">
    <location>
        <begin position="131"/>
        <end position="150"/>
    </location>
</feature>
<name>A0ABR3BQ16_9TREE</name>
<dbReference type="SUPFAM" id="SSF161111">
    <property type="entry name" value="Cation efflux protein transmembrane domain-like"/>
    <property type="match status" value="1"/>
</dbReference>
<dbReference type="Pfam" id="PF16916">
    <property type="entry name" value="ZT_dimer"/>
    <property type="match status" value="1"/>
</dbReference>
<feature type="transmembrane region" description="Helical" evidence="6">
    <location>
        <begin position="211"/>
        <end position="232"/>
    </location>
</feature>
<protein>
    <recommendedName>
        <fullName evidence="11">Cation diffusion facilitator 1</fullName>
    </recommendedName>
</protein>
<evidence type="ECO:0000256" key="2">
    <source>
        <dbReference type="ARBA" id="ARBA00022448"/>
    </source>
</evidence>
<comment type="caution">
    <text evidence="9">The sequence shown here is derived from an EMBL/GenBank/DDBJ whole genome shotgun (WGS) entry which is preliminary data.</text>
</comment>
<keyword evidence="4 6" id="KW-1133">Transmembrane helix</keyword>
<dbReference type="InterPro" id="IPR002524">
    <property type="entry name" value="Cation_efflux"/>
</dbReference>
<gene>
    <name evidence="9" type="ORF">I308_104749</name>
</gene>
<dbReference type="Gene3D" id="3.30.70.1350">
    <property type="entry name" value="Cation efflux protein, cytoplasmic domain"/>
    <property type="match status" value="1"/>
</dbReference>
<feature type="transmembrane region" description="Helical" evidence="6">
    <location>
        <begin position="268"/>
        <end position="287"/>
    </location>
</feature>
<keyword evidence="5 6" id="KW-0472">Membrane</keyword>
<reference evidence="10" key="1">
    <citation type="submission" date="2015-01" db="EMBL/GenBank/DDBJ databases">
        <title>The Genome Sequence of Cryptococcus gattii MMRL2647.</title>
        <authorList>
            <consortium name="The Broad Institute Genomics Platform"/>
            <person name="Cuomo C."/>
            <person name="Litvintseva A."/>
            <person name="Chen Y."/>
            <person name="Heitman J."/>
            <person name="Sun S."/>
            <person name="Springer D."/>
            <person name="Dromer F."/>
            <person name="Young S."/>
            <person name="Zeng Q."/>
            <person name="Gargeya S."/>
            <person name="Abouelleil A."/>
            <person name="Alvarado L."/>
            <person name="Chapman S.B."/>
            <person name="Gainer-Dewar J."/>
            <person name="Goldberg J."/>
            <person name="Griggs A."/>
            <person name="Gujja S."/>
            <person name="Hansen M."/>
            <person name="Howarth C."/>
            <person name="Imamovic A."/>
            <person name="Larimer J."/>
            <person name="Murphy C."/>
            <person name="Naylor J."/>
            <person name="Pearson M."/>
            <person name="Priest M."/>
            <person name="Roberts A."/>
            <person name="Saif S."/>
            <person name="Shea T."/>
            <person name="Sykes S."/>
            <person name="Wortman J."/>
            <person name="Nusbaum C."/>
            <person name="Birren B."/>
        </authorList>
    </citation>
    <scope>NUCLEOTIDE SEQUENCE [LARGE SCALE GENOMIC DNA]</scope>
    <source>
        <strain evidence="10">IND107</strain>
    </source>
</reference>
<evidence type="ECO:0000259" key="7">
    <source>
        <dbReference type="Pfam" id="PF01545"/>
    </source>
</evidence>
<dbReference type="SUPFAM" id="SSF160240">
    <property type="entry name" value="Cation efflux protein cytoplasmic domain-like"/>
    <property type="match status" value="1"/>
</dbReference>
<dbReference type="InterPro" id="IPR036837">
    <property type="entry name" value="Cation_efflux_CTD_sf"/>
</dbReference>
<proteinExistence type="predicted"/>
<keyword evidence="3 6" id="KW-0812">Transmembrane</keyword>
<organism evidence="9 10">
    <name type="scientific">Cryptococcus tetragattii IND107</name>
    <dbReference type="NCBI Taxonomy" id="1296105"/>
    <lineage>
        <taxon>Eukaryota</taxon>
        <taxon>Fungi</taxon>
        <taxon>Dikarya</taxon>
        <taxon>Basidiomycota</taxon>
        <taxon>Agaricomycotina</taxon>
        <taxon>Tremellomycetes</taxon>
        <taxon>Tremellales</taxon>
        <taxon>Cryptococcaceae</taxon>
        <taxon>Cryptococcus</taxon>
        <taxon>Cryptococcus gattii species complex</taxon>
    </lineage>
</organism>
<accession>A0ABR3BQ16</accession>
<evidence type="ECO:0000256" key="4">
    <source>
        <dbReference type="ARBA" id="ARBA00022989"/>
    </source>
</evidence>
<evidence type="ECO:0000259" key="8">
    <source>
        <dbReference type="Pfam" id="PF16916"/>
    </source>
</evidence>
<dbReference type="Proteomes" id="UP000054399">
    <property type="component" value="Unassembled WGS sequence"/>
</dbReference>
<dbReference type="InterPro" id="IPR027469">
    <property type="entry name" value="Cation_efflux_TMD_sf"/>
</dbReference>
<evidence type="ECO:0000256" key="5">
    <source>
        <dbReference type="ARBA" id="ARBA00023136"/>
    </source>
</evidence>
<sequence length="427" mass="47630">MSATAIATEIMDRNLPSRRDDLELVTMPSVVGREAGEKDPYSLRTKMIGEDKIKALRQRKTGGSKLASFYESQNEHINGLLKPMSAHWAEAAQDAENNALKVKIAVNASLVANSALAILQLYAAISSMSLALFASCIDAVDPFANLILWLTHRRSDRANENKWPVRGSRFETSDGNIIYGSIMGGVNVILVVESIQEFVTHTGDDLNKFHLASIVSVAVAFGVKFRYFFIAWPSENLLLKSRFSAANADVNRNGFSILTAAGGAKLRWWIDPMGATIIAIVIIIVWTRTVYEQFTFLAGITAPPDFINLVTYKAMTFSPSITSVDTVRAYHSGPQYFVEVDIVLPPEMPLWEAHDIAQDLQDQIEKLKDVDRCFVHVDHEISHEPEHRKKESMVRTFLYMLDTTARRPPGFVSDMHFNSDETSASDE</sequence>
<evidence type="ECO:0000256" key="3">
    <source>
        <dbReference type="ARBA" id="ARBA00022692"/>
    </source>
</evidence>
<evidence type="ECO:0000313" key="10">
    <source>
        <dbReference type="Proteomes" id="UP000054399"/>
    </source>
</evidence>
<dbReference type="Pfam" id="PF01545">
    <property type="entry name" value="Cation_efflux"/>
    <property type="match status" value="1"/>
</dbReference>
<dbReference type="PANTHER" id="PTHR43840:SF12">
    <property type="entry name" value="CATION DIFFUSION FACILITATOR 1 (AFU_ORTHOLOGUE AFUA_1G14440)"/>
    <property type="match status" value="1"/>
</dbReference>
<dbReference type="InterPro" id="IPR058533">
    <property type="entry name" value="Cation_efflux_TM"/>
</dbReference>
<evidence type="ECO:0000313" key="9">
    <source>
        <dbReference type="EMBL" id="KAL0245615.1"/>
    </source>
</evidence>
<dbReference type="InterPro" id="IPR027470">
    <property type="entry name" value="Cation_efflux_CTD"/>
</dbReference>